<dbReference type="OrthoDB" id="9793824at2"/>
<evidence type="ECO:0000256" key="3">
    <source>
        <dbReference type="ARBA" id="ARBA00022692"/>
    </source>
</evidence>
<feature type="domain" description="RDD" evidence="8">
    <location>
        <begin position="92"/>
        <end position="215"/>
    </location>
</feature>
<dbReference type="AlphaFoldDB" id="A0A0T6LLA4"/>
<dbReference type="PANTHER" id="PTHR36115">
    <property type="entry name" value="PROLINE-RICH ANTIGEN HOMOLOG-RELATED"/>
    <property type="match status" value="1"/>
</dbReference>
<sequence>MSYPPGPQDPYGQPAQPGYGQPPQQPGYGYPQQQPGYGYPQQGGADPNAAYGYPQQQPQPGYNYPQGGPDPNAAYGYPQGGYPHAGQVQQFYAGWGSRVAASLVDALVVGIPAGICVGVGIAIGGGAGVGVSVLGYAIAFCIMLWLLHQKGTTGQSIGMKTVNIQMLRESDGQYLGFGMTFVRYLCHFIDGLPCYLGYLWPLWDAKKQTFADKIIGTVVVKTQ</sequence>
<dbReference type="Pfam" id="PF06271">
    <property type="entry name" value="RDD"/>
    <property type="match status" value="1"/>
</dbReference>
<keyword evidence="4 7" id="KW-1133">Transmembrane helix</keyword>
<dbReference type="eggNOG" id="COG1714">
    <property type="taxonomic scope" value="Bacteria"/>
</dbReference>
<protein>
    <recommendedName>
        <fullName evidence="8">RDD domain-containing protein</fullName>
    </recommendedName>
</protein>
<evidence type="ECO:0000256" key="7">
    <source>
        <dbReference type="SAM" id="Phobius"/>
    </source>
</evidence>
<dbReference type="Proteomes" id="UP000050867">
    <property type="component" value="Unassembled WGS sequence"/>
</dbReference>
<keyword evidence="2" id="KW-1003">Cell membrane</keyword>
<accession>A0A0T6LLA4</accession>
<keyword evidence="5 7" id="KW-0472">Membrane</keyword>
<dbReference type="InterPro" id="IPR051791">
    <property type="entry name" value="Pra-immunoreactive"/>
</dbReference>
<keyword evidence="10" id="KW-1185">Reference proteome</keyword>
<dbReference type="EMBL" id="LLZU01000038">
    <property type="protein sequence ID" value="KRV46887.1"/>
    <property type="molecule type" value="Genomic_DNA"/>
</dbReference>
<dbReference type="GO" id="GO:0005886">
    <property type="term" value="C:plasma membrane"/>
    <property type="evidence" value="ECO:0007669"/>
    <property type="project" value="UniProtKB-SubCell"/>
</dbReference>
<evidence type="ECO:0000313" key="10">
    <source>
        <dbReference type="Proteomes" id="UP000050867"/>
    </source>
</evidence>
<feature type="region of interest" description="Disordered" evidence="6">
    <location>
        <begin position="1"/>
        <end position="79"/>
    </location>
</feature>
<dbReference type="RefSeq" id="WP_018382451.1">
    <property type="nucleotide sequence ID" value="NZ_LLZU01000038.1"/>
</dbReference>
<dbReference type="PANTHER" id="PTHR36115:SF6">
    <property type="entry name" value="PROLINE-RICH ANTIGEN HOMOLOG"/>
    <property type="match status" value="1"/>
</dbReference>
<evidence type="ECO:0000259" key="8">
    <source>
        <dbReference type="Pfam" id="PF06271"/>
    </source>
</evidence>
<evidence type="ECO:0000256" key="1">
    <source>
        <dbReference type="ARBA" id="ARBA00004651"/>
    </source>
</evidence>
<comment type="caution">
    <text evidence="9">The sequence shown here is derived from an EMBL/GenBank/DDBJ whole genome shotgun (WGS) entry which is preliminary data.</text>
</comment>
<dbReference type="InterPro" id="IPR010432">
    <property type="entry name" value="RDD"/>
</dbReference>
<feature type="transmembrane region" description="Helical" evidence="7">
    <location>
        <begin position="99"/>
        <end position="123"/>
    </location>
</feature>
<evidence type="ECO:0000313" key="9">
    <source>
        <dbReference type="EMBL" id="KRV46887.1"/>
    </source>
</evidence>
<evidence type="ECO:0000256" key="4">
    <source>
        <dbReference type="ARBA" id="ARBA00022989"/>
    </source>
</evidence>
<evidence type="ECO:0000256" key="5">
    <source>
        <dbReference type="ARBA" id="ARBA00023136"/>
    </source>
</evidence>
<name>A0A0T6LLA4_WENVI</name>
<comment type="subcellular location">
    <subcellularLocation>
        <location evidence="1">Cell membrane</location>
        <topology evidence="1">Multi-pass membrane protein</topology>
    </subcellularLocation>
</comment>
<feature type="compositionally biased region" description="Low complexity" evidence="6">
    <location>
        <begin position="9"/>
        <end position="69"/>
    </location>
</feature>
<feature type="transmembrane region" description="Helical" evidence="7">
    <location>
        <begin position="129"/>
        <end position="147"/>
    </location>
</feature>
<keyword evidence="3 7" id="KW-0812">Transmembrane</keyword>
<evidence type="ECO:0000256" key="6">
    <source>
        <dbReference type="SAM" id="MobiDB-lite"/>
    </source>
</evidence>
<organism evidence="9 10">
    <name type="scientific">Wenjunlia vitaminophila</name>
    <name type="common">Streptomyces vitaminophilus</name>
    <dbReference type="NCBI Taxonomy" id="76728"/>
    <lineage>
        <taxon>Bacteria</taxon>
        <taxon>Bacillati</taxon>
        <taxon>Actinomycetota</taxon>
        <taxon>Actinomycetes</taxon>
        <taxon>Kitasatosporales</taxon>
        <taxon>Streptomycetaceae</taxon>
        <taxon>Wenjunlia</taxon>
    </lineage>
</organism>
<reference evidence="9 10" key="1">
    <citation type="submission" date="2015-10" db="EMBL/GenBank/DDBJ databases">
        <title>Draft genome sequence of pyrrolomycin-producing Streptomyces vitaminophilus.</title>
        <authorList>
            <person name="Graham D.E."/>
            <person name="Mahan K.M."/>
            <person name="Klingeman D.M."/>
            <person name="Hettich R.L."/>
            <person name="Parry R.J."/>
        </authorList>
    </citation>
    <scope>NUCLEOTIDE SEQUENCE [LARGE SCALE GENOMIC DNA]</scope>
    <source>
        <strain evidence="9 10">ATCC 31673</strain>
    </source>
</reference>
<proteinExistence type="predicted"/>
<dbReference type="STRING" id="76728.AQ490_08890"/>
<gene>
    <name evidence="9" type="ORF">AQ490_08890</name>
</gene>
<evidence type="ECO:0000256" key="2">
    <source>
        <dbReference type="ARBA" id="ARBA00022475"/>
    </source>
</evidence>